<comment type="PTM">
    <text evidence="7">Methylated by PrmC. Methylation increases the termination efficiency of RF1.</text>
</comment>
<evidence type="ECO:0000256" key="2">
    <source>
        <dbReference type="ARBA" id="ARBA00004496"/>
    </source>
</evidence>
<dbReference type="Pfam" id="PF03462">
    <property type="entry name" value="PCRF"/>
    <property type="match status" value="1"/>
</dbReference>
<reference evidence="10 11" key="1">
    <citation type="journal article" date="2011" name="J. Bacteriol.">
        <title>Genome sequence of Chthoniobacter flavus Ellin428, an aerobic heterotrophic soil bacterium.</title>
        <authorList>
            <person name="Kant R."/>
            <person name="van Passel M.W."/>
            <person name="Palva A."/>
            <person name="Lucas S."/>
            <person name="Lapidus A."/>
            <person name="Glavina Del Rio T."/>
            <person name="Dalin E."/>
            <person name="Tice H."/>
            <person name="Bruce D."/>
            <person name="Goodwin L."/>
            <person name="Pitluck S."/>
            <person name="Larimer F.W."/>
            <person name="Land M.L."/>
            <person name="Hauser L."/>
            <person name="Sangwan P."/>
            <person name="de Vos W.M."/>
            <person name="Janssen P.H."/>
            <person name="Smidt H."/>
        </authorList>
    </citation>
    <scope>NUCLEOTIDE SEQUENCE [LARGE SCALE GENOMIC DNA]</scope>
    <source>
        <strain evidence="10 11">Ellin428</strain>
    </source>
</reference>
<evidence type="ECO:0000256" key="7">
    <source>
        <dbReference type="HAMAP-Rule" id="MF_00093"/>
    </source>
</evidence>
<dbReference type="FunFam" id="3.30.70.1660:FF:000004">
    <property type="entry name" value="Peptide chain release factor 1"/>
    <property type="match status" value="1"/>
</dbReference>
<feature type="domain" description="Prokaryotic-type class I peptide chain release factors" evidence="9">
    <location>
        <begin position="227"/>
        <end position="243"/>
    </location>
</feature>
<evidence type="ECO:0000256" key="4">
    <source>
        <dbReference type="ARBA" id="ARBA00022481"/>
    </source>
</evidence>
<dbReference type="GO" id="GO:0016149">
    <property type="term" value="F:translation release factor activity, codon specific"/>
    <property type="evidence" value="ECO:0007669"/>
    <property type="project" value="UniProtKB-UniRule"/>
</dbReference>
<comment type="subcellular location">
    <subcellularLocation>
        <location evidence="2 7">Cytoplasm</location>
    </subcellularLocation>
</comment>
<dbReference type="Proteomes" id="UP000005824">
    <property type="component" value="Unassembled WGS sequence"/>
</dbReference>
<dbReference type="NCBIfam" id="TIGR00019">
    <property type="entry name" value="prfA"/>
    <property type="match status" value="1"/>
</dbReference>
<dbReference type="STRING" id="497964.CfE428DRAFT_1497"/>
<keyword evidence="6 7" id="KW-0648">Protein biosynthesis</keyword>
<dbReference type="Gene3D" id="3.30.70.1660">
    <property type="match status" value="2"/>
</dbReference>
<dbReference type="RefSeq" id="WP_006978823.1">
    <property type="nucleotide sequence ID" value="NZ_ABVL01000003.1"/>
</dbReference>
<proteinExistence type="inferred from homology"/>
<evidence type="ECO:0000256" key="5">
    <source>
        <dbReference type="ARBA" id="ARBA00022490"/>
    </source>
</evidence>
<evidence type="ECO:0000259" key="9">
    <source>
        <dbReference type="PROSITE" id="PS00745"/>
    </source>
</evidence>
<dbReference type="PANTHER" id="PTHR43804">
    <property type="entry name" value="LD18447P"/>
    <property type="match status" value="1"/>
</dbReference>
<dbReference type="InterPro" id="IPR000352">
    <property type="entry name" value="Pep_chain_release_fac_I"/>
</dbReference>
<gene>
    <name evidence="7" type="primary">prfA</name>
    <name evidence="10" type="ORF">CfE428DRAFT_1497</name>
</gene>
<dbReference type="SMART" id="SM00937">
    <property type="entry name" value="PCRF"/>
    <property type="match status" value="1"/>
</dbReference>
<name>B4CY56_9BACT</name>
<evidence type="ECO:0000256" key="1">
    <source>
        <dbReference type="ARBA" id="ARBA00002986"/>
    </source>
</evidence>
<evidence type="ECO:0000313" key="10">
    <source>
        <dbReference type="EMBL" id="EDY21204.1"/>
    </source>
</evidence>
<protein>
    <recommendedName>
        <fullName evidence="7 8">Peptide chain release factor 1</fullName>
        <shortName evidence="7">RF-1</shortName>
    </recommendedName>
</protein>
<dbReference type="HAMAP" id="MF_00093">
    <property type="entry name" value="Rel_fac_1"/>
    <property type="match status" value="1"/>
</dbReference>
<accession>B4CY56</accession>
<dbReference type="InterPro" id="IPR050057">
    <property type="entry name" value="Prokaryotic/Mito_RF"/>
</dbReference>
<keyword evidence="11" id="KW-1185">Reference proteome</keyword>
<dbReference type="AlphaFoldDB" id="B4CY56"/>
<dbReference type="NCBIfam" id="NF001859">
    <property type="entry name" value="PRK00591.1"/>
    <property type="match status" value="1"/>
</dbReference>
<dbReference type="PROSITE" id="PS00745">
    <property type="entry name" value="RF_PROK_I"/>
    <property type="match status" value="1"/>
</dbReference>
<evidence type="ECO:0000256" key="3">
    <source>
        <dbReference type="ARBA" id="ARBA00010835"/>
    </source>
</evidence>
<dbReference type="Pfam" id="PF00472">
    <property type="entry name" value="RF-1"/>
    <property type="match status" value="1"/>
</dbReference>
<dbReference type="InParanoid" id="B4CY56"/>
<keyword evidence="4 7" id="KW-0488">Methylation</keyword>
<dbReference type="PANTHER" id="PTHR43804:SF7">
    <property type="entry name" value="LD18447P"/>
    <property type="match status" value="1"/>
</dbReference>
<dbReference type="InterPro" id="IPR004373">
    <property type="entry name" value="RF-1"/>
</dbReference>
<keyword evidence="5 7" id="KW-0963">Cytoplasm</keyword>
<dbReference type="GO" id="GO:0005829">
    <property type="term" value="C:cytosol"/>
    <property type="evidence" value="ECO:0007669"/>
    <property type="project" value="UniProtKB-ARBA"/>
</dbReference>
<dbReference type="InterPro" id="IPR045853">
    <property type="entry name" value="Pep_chain_release_fac_I_sf"/>
</dbReference>
<dbReference type="FunFam" id="3.30.160.20:FF:000004">
    <property type="entry name" value="Peptide chain release factor 1"/>
    <property type="match status" value="1"/>
</dbReference>
<evidence type="ECO:0000256" key="6">
    <source>
        <dbReference type="ARBA" id="ARBA00022917"/>
    </source>
</evidence>
<evidence type="ECO:0000313" key="11">
    <source>
        <dbReference type="Proteomes" id="UP000005824"/>
    </source>
</evidence>
<organism evidence="10 11">
    <name type="scientific">Chthoniobacter flavus Ellin428</name>
    <dbReference type="NCBI Taxonomy" id="497964"/>
    <lineage>
        <taxon>Bacteria</taxon>
        <taxon>Pseudomonadati</taxon>
        <taxon>Verrucomicrobiota</taxon>
        <taxon>Spartobacteria</taxon>
        <taxon>Chthoniobacterales</taxon>
        <taxon>Chthoniobacteraceae</taxon>
        <taxon>Chthoniobacter</taxon>
    </lineage>
</organism>
<comment type="caution">
    <text evidence="10">The sequence shown here is derived from an EMBL/GenBank/DDBJ whole genome shotgun (WGS) entry which is preliminary data.</text>
</comment>
<sequence>MDFAPLISKKAERFRELEAEISSSNLYDDPRKARETLREHTRLKELLANWETLNKTRAQLTENQDLAKGEDKEMAEMAAMEIPDLEKRIADTETAVQFALLPPDPNEDRDAIVEIRGGTGGDEAALFAADLYRMYTRFAETHGFKLEPLEASVGELGGMKEVIFKVTGDQVFRTLRYESGVHRVQRVPATEAQGRIHTSTATVAVLPEAEEVDLELKADEIRIEVCRAGGPGGQGVNTTDSAVQVMHIPTGTIVRCQDGRSQQKNKEKALTILRSRLLEVKQREEAEKYAAQRKGQIGTGDRSEKIRTYNFPQNRVTDHRINLTLYNLDSFIEGNIDEMIGSLQAADMQERLAEAQKAGI</sequence>
<dbReference type="Gene3D" id="6.10.140.1950">
    <property type="match status" value="1"/>
</dbReference>
<dbReference type="EMBL" id="ABVL01000003">
    <property type="protein sequence ID" value="EDY21204.1"/>
    <property type="molecule type" value="Genomic_DNA"/>
</dbReference>
<comment type="similarity">
    <text evidence="3 7">Belongs to the prokaryotic/mitochondrial release factor family.</text>
</comment>
<dbReference type="SUPFAM" id="SSF75620">
    <property type="entry name" value="Release factor"/>
    <property type="match status" value="1"/>
</dbReference>
<dbReference type="eggNOG" id="COG0216">
    <property type="taxonomic scope" value="Bacteria"/>
</dbReference>
<comment type="function">
    <text evidence="1 7">Peptide chain release factor 1 directs the termination of translation in response to the peptide chain termination codons UAG and UAA.</text>
</comment>
<dbReference type="InterPro" id="IPR005139">
    <property type="entry name" value="PCRF"/>
</dbReference>
<feature type="modified residue" description="N5-methylglutamine" evidence="7">
    <location>
        <position position="234"/>
    </location>
</feature>
<evidence type="ECO:0000256" key="8">
    <source>
        <dbReference type="NCBIfam" id="TIGR00019"/>
    </source>
</evidence>
<dbReference type="FunFam" id="3.30.70.1660:FF:000002">
    <property type="entry name" value="Peptide chain release factor 1"/>
    <property type="match status" value="1"/>
</dbReference>
<dbReference type="Gene3D" id="3.30.160.20">
    <property type="match status" value="1"/>
</dbReference>
<dbReference type="FunCoup" id="B4CY56">
    <property type="interactions" value="486"/>
</dbReference>